<evidence type="ECO:0000256" key="2">
    <source>
        <dbReference type="SAM" id="MobiDB-lite"/>
    </source>
</evidence>
<dbReference type="PANTHER" id="PTHR12875:SF0">
    <property type="entry name" value="GOLGI TO ER TRAFFIC PROTEIN 4 HOMOLOG"/>
    <property type="match status" value="1"/>
</dbReference>
<sequence>MSKIQKTIARQQEKIEEGQYYEAHQQLRVIASRYVKQSNWDAAIDILSSGSSGLLKAGQGGSGGDLCMFLIDTYNKAELKPDAASKARLLALLRAFPAGEPTRKRFIGECIGWSSRFGEYPAGDPELHHVAGTIYADEDEPYEAEKHLILGTKDSPELLTRLEYNWYSEDEPSTAPLYCARVVLPYLLTGNLRSANQAFLLFTTRLQTSNPGLVASEVSSQSSDLRVFPSLPLLNFLGLLLLACQRGDSSLFRMLKSQYKGYLADVKNWDEALTQIGEMYFAIKIPSQGNPLFDMMSNMMMGGGGGGAQKKQPRRVGASAPPPGPGVD</sequence>
<dbReference type="OrthoDB" id="10252405at2759"/>
<evidence type="ECO:0000313" key="3">
    <source>
        <dbReference type="EMBL" id="TID15958.1"/>
    </source>
</evidence>
<dbReference type="EMBL" id="SNSC02000019">
    <property type="protein sequence ID" value="TID15958.1"/>
    <property type="molecule type" value="Genomic_DNA"/>
</dbReference>
<name>A0A4Z1P2W4_9PEZI</name>
<gene>
    <name evidence="3" type="ORF">E6O75_ATG09016</name>
</gene>
<dbReference type="Proteomes" id="UP000298493">
    <property type="component" value="Unassembled WGS sequence"/>
</dbReference>
<accession>A0A4Z1P2W4</accession>
<dbReference type="PANTHER" id="PTHR12875">
    <property type="entry name" value="GOLGI TO ER TRAFFIC PROTEIN 4 HOMOLOG"/>
    <property type="match status" value="1"/>
</dbReference>
<feature type="region of interest" description="Disordered" evidence="2">
    <location>
        <begin position="303"/>
        <end position="328"/>
    </location>
</feature>
<evidence type="ECO:0000256" key="1">
    <source>
        <dbReference type="ARBA" id="ARBA00005351"/>
    </source>
</evidence>
<dbReference type="STRING" id="86259.A0A4Z1P2W4"/>
<comment type="caution">
    <text evidence="3">The sequence shown here is derived from an EMBL/GenBank/DDBJ whole genome shotgun (WGS) entry which is preliminary data.</text>
</comment>
<dbReference type="Pfam" id="PF04190">
    <property type="entry name" value="GET4"/>
    <property type="match status" value="1"/>
</dbReference>
<comment type="similarity">
    <text evidence="1">Belongs to the GET4 family.</text>
</comment>
<keyword evidence="4" id="KW-1185">Reference proteome</keyword>
<dbReference type="FunFam" id="1.25.40.10:FF:000272">
    <property type="entry name" value="DUF410 domain protein"/>
    <property type="match status" value="1"/>
</dbReference>
<reference evidence="3 4" key="1">
    <citation type="submission" date="2019-04" db="EMBL/GenBank/DDBJ databases">
        <title>High contiguity whole genome sequence and gene annotation resource for two Venturia nashicola isolates.</title>
        <authorList>
            <person name="Prokchorchik M."/>
            <person name="Won K."/>
            <person name="Lee Y."/>
            <person name="Choi E.D."/>
            <person name="Segonzac C."/>
            <person name="Sohn K.H."/>
        </authorList>
    </citation>
    <scope>NUCLEOTIDE SEQUENCE [LARGE SCALE GENOMIC DNA]</scope>
    <source>
        <strain evidence="3 4">PRI2</strain>
    </source>
</reference>
<protein>
    <submittedName>
        <fullName evidence="3">DUF410-domain-containing protein</fullName>
    </submittedName>
</protein>
<proteinExistence type="inferred from homology"/>
<dbReference type="GO" id="GO:0072380">
    <property type="term" value="C:TRC complex"/>
    <property type="evidence" value="ECO:0007669"/>
    <property type="project" value="TreeGrafter"/>
</dbReference>
<dbReference type="InterPro" id="IPR007317">
    <property type="entry name" value="GET4"/>
</dbReference>
<dbReference type="InterPro" id="IPR011990">
    <property type="entry name" value="TPR-like_helical_dom_sf"/>
</dbReference>
<evidence type="ECO:0000313" key="4">
    <source>
        <dbReference type="Proteomes" id="UP000298493"/>
    </source>
</evidence>
<dbReference type="AlphaFoldDB" id="A0A4Z1P2W4"/>
<organism evidence="3 4">
    <name type="scientific">Venturia nashicola</name>
    <dbReference type="NCBI Taxonomy" id="86259"/>
    <lineage>
        <taxon>Eukaryota</taxon>
        <taxon>Fungi</taxon>
        <taxon>Dikarya</taxon>
        <taxon>Ascomycota</taxon>
        <taxon>Pezizomycotina</taxon>
        <taxon>Dothideomycetes</taxon>
        <taxon>Pleosporomycetidae</taxon>
        <taxon>Venturiales</taxon>
        <taxon>Venturiaceae</taxon>
        <taxon>Venturia</taxon>
    </lineage>
</organism>
<dbReference type="Gene3D" id="1.25.40.10">
    <property type="entry name" value="Tetratricopeptide repeat domain"/>
    <property type="match status" value="1"/>
</dbReference>
<dbReference type="GO" id="GO:0045048">
    <property type="term" value="P:protein insertion into ER membrane"/>
    <property type="evidence" value="ECO:0007669"/>
    <property type="project" value="InterPro"/>
</dbReference>